<keyword evidence="7" id="KW-1185">Reference proteome</keyword>
<evidence type="ECO:0000256" key="3">
    <source>
        <dbReference type="ARBA" id="ARBA00023125"/>
    </source>
</evidence>
<name>A0ABZ2L238_9BACT</name>
<dbReference type="PROSITE" id="PS50931">
    <property type="entry name" value="HTH_LYSR"/>
    <property type="match status" value="1"/>
</dbReference>
<accession>A0ABZ2L238</accession>
<dbReference type="PRINTS" id="PR00039">
    <property type="entry name" value="HTHLYSR"/>
</dbReference>
<dbReference type="RefSeq" id="WP_394834508.1">
    <property type="nucleotide sequence ID" value="NZ_CP089929.1"/>
</dbReference>
<dbReference type="Pfam" id="PF00126">
    <property type="entry name" value="HTH_1"/>
    <property type="match status" value="1"/>
</dbReference>
<evidence type="ECO:0000313" key="7">
    <source>
        <dbReference type="Proteomes" id="UP001374803"/>
    </source>
</evidence>
<organism evidence="6 7">
    <name type="scientific">Pendulispora rubella</name>
    <dbReference type="NCBI Taxonomy" id="2741070"/>
    <lineage>
        <taxon>Bacteria</taxon>
        <taxon>Pseudomonadati</taxon>
        <taxon>Myxococcota</taxon>
        <taxon>Myxococcia</taxon>
        <taxon>Myxococcales</taxon>
        <taxon>Sorangiineae</taxon>
        <taxon>Pendulisporaceae</taxon>
        <taxon>Pendulispora</taxon>
    </lineage>
</organism>
<dbReference type="PANTHER" id="PTHR30346">
    <property type="entry name" value="TRANSCRIPTIONAL DUAL REGULATOR HCAR-RELATED"/>
    <property type="match status" value="1"/>
</dbReference>
<dbReference type="CDD" id="cd08451">
    <property type="entry name" value="PBP2_BudR"/>
    <property type="match status" value="1"/>
</dbReference>
<dbReference type="InterPro" id="IPR036390">
    <property type="entry name" value="WH_DNA-bd_sf"/>
</dbReference>
<evidence type="ECO:0000256" key="1">
    <source>
        <dbReference type="ARBA" id="ARBA00009437"/>
    </source>
</evidence>
<dbReference type="Proteomes" id="UP001374803">
    <property type="component" value="Chromosome"/>
</dbReference>
<dbReference type="InterPro" id="IPR000847">
    <property type="entry name" value="LysR_HTH_N"/>
</dbReference>
<protein>
    <submittedName>
        <fullName evidence="6">LysR family transcriptional regulator</fullName>
    </submittedName>
</protein>
<evidence type="ECO:0000256" key="4">
    <source>
        <dbReference type="ARBA" id="ARBA00023163"/>
    </source>
</evidence>
<dbReference type="SUPFAM" id="SSF46785">
    <property type="entry name" value="Winged helix' DNA-binding domain"/>
    <property type="match status" value="1"/>
</dbReference>
<dbReference type="PANTHER" id="PTHR30346:SF30">
    <property type="entry name" value="SMALL NEUTRAL PROTEASE REGULATORY PROTEIN"/>
    <property type="match status" value="1"/>
</dbReference>
<dbReference type="Gene3D" id="1.10.10.10">
    <property type="entry name" value="Winged helix-like DNA-binding domain superfamily/Winged helix DNA-binding domain"/>
    <property type="match status" value="1"/>
</dbReference>
<sequence>MELRHLRYFMAVAEELNFRRAAEKLGIAQPPLSSQIHDLEKEIGVPLFRRVPKGAELTEAGVAFLSAVPTVFDKVEQAVKLAQKGGRGEVGQLRIGYTSSASFNPIVPKSLRAFRRAYPNVELTLEEMNSPQLLDQLGRQRLDAVFIRPGKEPPLGFAVTILDEGPMVVVVPSAHTLAQNSAVELAELQGEPFVLCSRTLGPGLYDEVIDGCRRAGFDPTVAQIAPQITSIANLVAVELGVSLVPAEVANTNVPGVVFLPITGDAPIARLALATRRDDRSVVTRNFCAFVRKKARVS</sequence>
<dbReference type="Pfam" id="PF03466">
    <property type="entry name" value="LysR_substrate"/>
    <property type="match status" value="1"/>
</dbReference>
<dbReference type="InterPro" id="IPR036388">
    <property type="entry name" value="WH-like_DNA-bd_sf"/>
</dbReference>
<dbReference type="SUPFAM" id="SSF53850">
    <property type="entry name" value="Periplasmic binding protein-like II"/>
    <property type="match status" value="1"/>
</dbReference>
<dbReference type="InterPro" id="IPR005119">
    <property type="entry name" value="LysR_subst-bd"/>
</dbReference>
<evidence type="ECO:0000259" key="5">
    <source>
        <dbReference type="PROSITE" id="PS50931"/>
    </source>
</evidence>
<evidence type="ECO:0000256" key="2">
    <source>
        <dbReference type="ARBA" id="ARBA00023015"/>
    </source>
</evidence>
<dbReference type="InterPro" id="IPR037410">
    <property type="entry name" value="BudR_PBP2"/>
</dbReference>
<dbReference type="EMBL" id="CP089983">
    <property type="protein sequence ID" value="WXB04865.1"/>
    <property type="molecule type" value="Genomic_DNA"/>
</dbReference>
<keyword evidence="3" id="KW-0238">DNA-binding</keyword>
<keyword evidence="2" id="KW-0805">Transcription regulation</keyword>
<gene>
    <name evidence="6" type="ORF">LVJ94_49235</name>
</gene>
<comment type="similarity">
    <text evidence="1">Belongs to the LysR transcriptional regulatory family.</text>
</comment>
<keyword evidence="4" id="KW-0804">Transcription</keyword>
<proteinExistence type="inferred from homology"/>
<feature type="domain" description="HTH lysR-type" evidence="5">
    <location>
        <begin position="1"/>
        <end position="58"/>
    </location>
</feature>
<dbReference type="Gene3D" id="3.40.190.10">
    <property type="entry name" value="Periplasmic binding protein-like II"/>
    <property type="match status" value="2"/>
</dbReference>
<evidence type="ECO:0000313" key="6">
    <source>
        <dbReference type="EMBL" id="WXB04865.1"/>
    </source>
</evidence>
<reference evidence="6" key="1">
    <citation type="submission" date="2021-12" db="EMBL/GenBank/DDBJ databases">
        <title>Discovery of the Pendulisporaceae a myxobacterial family with distinct sporulation behavior and unique specialized metabolism.</title>
        <authorList>
            <person name="Garcia R."/>
            <person name="Popoff A."/>
            <person name="Bader C.D."/>
            <person name="Loehr J."/>
            <person name="Walesch S."/>
            <person name="Walt C."/>
            <person name="Boldt J."/>
            <person name="Bunk B."/>
            <person name="Haeckl F.J.F.P.J."/>
            <person name="Gunesch A.P."/>
            <person name="Birkelbach J."/>
            <person name="Nuebel U."/>
            <person name="Pietschmann T."/>
            <person name="Bach T."/>
            <person name="Mueller R."/>
        </authorList>
    </citation>
    <scope>NUCLEOTIDE SEQUENCE</scope>
    <source>
        <strain evidence="6">MSr11367</strain>
    </source>
</reference>